<organism evidence="1 2">
    <name type="scientific">Sordaria macrospora</name>
    <dbReference type="NCBI Taxonomy" id="5147"/>
    <lineage>
        <taxon>Eukaryota</taxon>
        <taxon>Fungi</taxon>
        <taxon>Dikarya</taxon>
        <taxon>Ascomycota</taxon>
        <taxon>Pezizomycotina</taxon>
        <taxon>Sordariomycetes</taxon>
        <taxon>Sordariomycetidae</taxon>
        <taxon>Sordariales</taxon>
        <taxon>Sordariaceae</taxon>
        <taxon>Sordaria</taxon>
    </lineage>
</organism>
<dbReference type="AlphaFoldDB" id="A0A8S8ZZD7"/>
<evidence type="ECO:0000313" key="1">
    <source>
        <dbReference type="EMBL" id="KAA8634929.1"/>
    </source>
</evidence>
<gene>
    <name evidence="1" type="ORF">SMACR_07586</name>
</gene>
<name>A0A8S8ZZD7_SORMA</name>
<proteinExistence type="predicted"/>
<comment type="caution">
    <text evidence="1">The sequence shown here is derived from an EMBL/GenBank/DDBJ whole genome shotgun (WGS) entry which is preliminary data.</text>
</comment>
<accession>A0A8S8ZZD7</accession>
<dbReference type="EMBL" id="NMPR01000017">
    <property type="protein sequence ID" value="KAA8634929.1"/>
    <property type="molecule type" value="Genomic_DNA"/>
</dbReference>
<dbReference type="Proteomes" id="UP000433876">
    <property type="component" value="Unassembled WGS sequence"/>
</dbReference>
<dbReference type="VEuPathDB" id="FungiDB:SMAC_07586"/>
<sequence length="186" mass="19646">MNGSVSHGDGDGVILCIDPRLIMLPLNGAVPTPNFVDLNDCSTVDANGSARSPSVVESLSTSSGFSSYAGSSANSPSRDVGFTSQELEQPEFHVAHVPTAPSAGDTMHNMVATGHHGTLEVTPVSWDMGNPMSSNEIALQNDFFETLNQMQFDTSQGQDFGLNTMPSIPNPSAIMMQRNVNPSSET</sequence>
<protein>
    <submittedName>
        <fullName evidence="1">Uncharacterized protein</fullName>
    </submittedName>
</protein>
<evidence type="ECO:0000313" key="2">
    <source>
        <dbReference type="Proteomes" id="UP000433876"/>
    </source>
</evidence>
<reference evidence="1 2" key="1">
    <citation type="submission" date="2017-07" db="EMBL/GenBank/DDBJ databases">
        <title>Genome sequence of the Sordaria macrospora wild type strain R19027.</title>
        <authorList>
            <person name="Nowrousian M."/>
            <person name="Teichert I."/>
            <person name="Kueck U."/>
        </authorList>
    </citation>
    <scope>NUCLEOTIDE SEQUENCE [LARGE SCALE GENOMIC DNA]</scope>
    <source>
        <strain evidence="1 2">R19027</strain>
        <tissue evidence="1">Mycelium</tissue>
    </source>
</reference>